<feature type="region of interest" description="Disordered" evidence="14">
    <location>
        <begin position="1"/>
        <end position="33"/>
    </location>
</feature>
<feature type="compositionally biased region" description="Basic and acidic residues" evidence="14">
    <location>
        <begin position="668"/>
        <end position="688"/>
    </location>
</feature>
<dbReference type="Pfam" id="PF25417">
    <property type="entry name" value="DUF7889"/>
    <property type="match status" value="1"/>
</dbReference>
<dbReference type="InterPro" id="IPR056521">
    <property type="entry name" value="MARCHF6-like_C"/>
</dbReference>
<feature type="transmembrane region" description="Helical" evidence="15">
    <location>
        <begin position="1469"/>
        <end position="1492"/>
    </location>
</feature>
<dbReference type="Proteomes" id="UP000272025">
    <property type="component" value="Unassembled WGS sequence"/>
</dbReference>
<evidence type="ECO:0000256" key="4">
    <source>
        <dbReference type="ARBA" id="ARBA00012483"/>
    </source>
</evidence>
<feature type="region of interest" description="Disordered" evidence="14">
    <location>
        <begin position="404"/>
        <end position="458"/>
    </location>
</feature>
<dbReference type="CDD" id="cd16702">
    <property type="entry name" value="RING_CH-C4HC3_MARCH6"/>
    <property type="match status" value="1"/>
</dbReference>
<feature type="transmembrane region" description="Helical" evidence="15">
    <location>
        <begin position="1178"/>
        <end position="1196"/>
    </location>
</feature>
<dbReference type="Pfam" id="PF12906">
    <property type="entry name" value="RINGv"/>
    <property type="match status" value="1"/>
</dbReference>
<evidence type="ECO:0000256" key="3">
    <source>
        <dbReference type="ARBA" id="ARBA00004906"/>
    </source>
</evidence>
<feature type="compositionally biased region" description="Polar residues" evidence="14">
    <location>
        <begin position="406"/>
        <end position="415"/>
    </location>
</feature>
<evidence type="ECO:0000256" key="6">
    <source>
        <dbReference type="ARBA" id="ARBA00022692"/>
    </source>
</evidence>
<comment type="catalytic activity">
    <reaction evidence="1">
        <text>S-ubiquitinyl-[E2 ubiquitin-conjugating enzyme]-L-cysteine + [acceptor protein]-L-lysine = [E2 ubiquitin-conjugating enzyme]-L-cysteine + N(6)-ubiquitinyl-[acceptor protein]-L-lysine.</text>
        <dbReference type="EC" id="2.3.2.27"/>
    </reaction>
</comment>
<keyword evidence="19" id="KW-1185">Reference proteome</keyword>
<dbReference type="InterPro" id="IPR013083">
    <property type="entry name" value="Znf_RING/FYVE/PHD"/>
</dbReference>
<feature type="compositionally biased region" description="Polar residues" evidence="14">
    <location>
        <begin position="559"/>
        <end position="568"/>
    </location>
</feature>
<reference evidence="18 19" key="1">
    <citation type="journal article" date="2018" name="Mol. Ecol.">
        <title>The obligate alkalophilic soda-lake fungus Sodiomyces alkalinus has shifted to a protein diet.</title>
        <authorList>
            <person name="Grum-Grzhimaylo A.A."/>
            <person name="Falkoski D.L."/>
            <person name="van den Heuvel J."/>
            <person name="Valero-Jimenez C.A."/>
            <person name="Min B."/>
            <person name="Choi I.G."/>
            <person name="Lipzen A."/>
            <person name="Daum C.G."/>
            <person name="Aanen D.K."/>
            <person name="Tsang A."/>
            <person name="Henrissat B."/>
            <person name="Bilanenko E.N."/>
            <person name="de Vries R.P."/>
            <person name="van Kan J.A.L."/>
            <person name="Grigoriev I.V."/>
            <person name="Debets A.J.M."/>
        </authorList>
    </citation>
    <scope>NUCLEOTIDE SEQUENCE [LARGE SCALE GENOMIC DNA]</scope>
    <source>
        <strain evidence="18 19">F11</strain>
    </source>
</reference>
<feature type="compositionally biased region" description="Polar residues" evidence="14">
    <location>
        <begin position="15"/>
        <end position="32"/>
    </location>
</feature>
<feature type="transmembrane region" description="Helical" evidence="15">
    <location>
        <begin position="307"/>
        <end position="326"/>
    </location>
</feature>
<evidence type="ECO:0000256" key="9">
    <source>
        <dbReference type="ARBA" id="ARBA00022786"/>
    </source>
</evidence>
<feature type="region of interest" description="Disordered" evidence="14">
    <location>
        <begin position="776"/>
        <end position="826"/>
    </location>
</feature>
<feature type="compositionally biased region" description="Acidic residues" evidence="14">
    <location>
        <begin position="780"/>
        <end position="818"/>
    </location>
</feature>
<keyword evidence="5" id="KW-0808">Transferase</keyword>
<feature type="domain" description="RING-CH-type" evidence="17">
    <location>
        <begin position="35"/>
        <end position="96"/>
    </location>
</feature>
<gene>
    <name evidence="18" type="ORF">SODALDRAFT_296801</name>
</gene>
<dbReference type="InterPro" id="IPR001841">
    <property type="entry name" value="Znf_RING"/>
</dbReference>
<dbReference type="GO" id="GO:0036503">
    <property type="term" value="P:ERAD pathway"/>
    <property type="evidence" value="ECO:0007669"/>
    <property type="project" value="TreeGrafter"/>
</dbReference>
<organism evidence="18 19">
    <name type="scientific">Sodiomyces alkalinus (strain CBS 110278 / VKM F-3762 / F11)</name>
    <name type="common">Alkaliphilic filamentous fungus</name>
    <dbReference type="NCBI Taxonomy" id="1314773"/>
    <lineage>
        <taxon>Eukaryota</taxon>
        <taxon>Fungi</taxon>
        <taxon>Dikarya</taxon>
        <taxon>Ascomycota</taxon>
        <taxon>Pezizomycotina</taxon>
        <taxon>Sordariomycetes</taxon>
        <taxon>Hypocreomycetidae</taxon>
        <taxon>Glomerellales</taxon>
        <taxon>Plectosphaerellaceae</taxon>
        <taxon>Sodiomyces</taxon>
    </lineage>
</organism>
<feature type="transmembrane region" description="Helical" evidence="15">
    <location>
        <begin position="1606"/>
        <end position="1627"/>
    </location>
</feature>
<feature type="compositionally biased region" description="Basic and acidic residues" evidence="14">
    <location>
        <begin position="576"/>
        <end position="590"/>
    </location>
</feature>
<proteinExistence type="predicted"/>
<feature type="compositionally biased region" description="Polar residues" evidence="14">
    <location>
        <begin position="622"/>
        <end position="640"/>
    </location>
</feature>
<feature type="transmembrane region" description="Helical" evidence="15">
    <location>
        <begin position="1570"/>
        <end position="1594"/>
    </location>
</feature>
<evidence type="ECO:0000256" key="13">
    <source>
        <dbReference type="PROSITE-ProRule" id="PRU00175"/>
    </source>
</evidence>
<feature type="transmembrane region" description="Helical" evidence="15">
    <location>
        <begin position="915"/>
        <end position="934"/>
    </location>
</feature>
<dbReference type="FunFam" id="3.30.40.10:FF:000287">
    <property type="entry name" value="RING finger membrane protein"/>
    <property type="match status" value="1"/>
</dbReference>
<keyword evidence="7" id="KW-0479">Metal-binding</keyword>
<keyword evidence="11 15" id="KW-1133">Transmembrane helix</keyword>
<protein>
    <recommendedName>
        <fullName evidence="4">RING-type E3 ubiquitin transferase</fullName>
        <ecNumber evidence="4">2.3.2.27</ecNumber>
    </recommendedName>
</protein>
<feature type="compositionally biased region" description="Polar residues" evidence="14">
    <location>
        <begin position="690"/>
        <end position="707"/>
    </location>
</feature>
<sequence>MAADAVAHNRRRPSASKNSTAETARLRSQNHAADNLGVDPDTCRICRGEGTDDEPLFYPCKCSGSIKYVHQDCLMEWLSHSQKKHCELCKTSFRFTKLYSPKMPSTIPVHVFVGHMAKYILRNLLVWLRAALVVAVWLCWLPWLMRSVWSFLFWLSNEGIGAPLWGPDVNLGPHGPGFSPAVSPRPLHLVNTCPAHPFVDASFYGASTYGMGQQLEEMIRLQPSAPFTTTWHGVNISTNDSFSAAFLRTVFGFAASSSPDRNNVCPADRGQVPVDHGSLLSDVSFLRDLTPYPFVNRTMITILEGQIITILVIVCFILVILVRDYVVQQQPEINMRAALNENPQPQPQPQPQQQDPELQRMVEQVENLPGPDDDGEDDVSDIGGLDGLNIRLETNVDRRFVEQDWQDSASQPETSLHSDVREEASQPSSATAASLEHDISNRESSNQGVLGVSPREQATSPVATVHEYLRIYRQANGDPDLILQTIKDENLEDTLGYWAGVTRSMMGKNKEGAQAPSDLATDEPTTSTEEEAESSQRAPPPQESWPMPLPAPSAPEFTWPSNDAQGTRNGDAEGDVNGKGKGKEVERDDIQANAQPAPSLSPPAPNYNFLRPRAASDGPQRFDTTNPLANNSWSFTGISSDDTRPGPSNDRHIPESHPEQSSVAGSFRHLDGHQEGVSPYHEHGRIVDADSSSQHNGVPNSPASGTQRPDVEVFGPLPQHESGETTNEPATGETGPGEQMAVEGAPAQQRPPLQRGVMDQLADFMWRDVEPLERIGADDRVEDLDDNTDTEGEPDHDVADDDDDDDDDGFEDVPDLEDEEHRDPDVVDAAVAAGLDPEAMDDAEDMEGVLELVGMRGPVVGLFQNAVFCAVLVSVTIFLCVFLPYNFGRVSVWALMNPMRLVRMLFSFTKFVQDLAVALVSGACSGFLAILFYVGNALGLWLPSARRSCVALRIHTWGISTNATVRVFESLAGDLPLISATEIQNFSAVSHQALLDLKASVSTFLLSVGTALEIVFDGGLPAHALQLMRWATEAASTAFHALRSVPLKLLNPASWVISFGASESTVSIDPALASWSGTDRFWAIMCGYLSLSGLGALYLRRGTPFSSGQVAQEWEASLIDLLNQASGVMKVILIISIEMLVFPLYCGLLLDAALLPLFENATVKSRIAFMANYPLTSIFVHWFVGTGYMFHFALFVSMCRKIMRKGVLYFIRDPDDPEFHPVRDVLERNVVTQLRKILFSAFVYGALVVVCLGGVVWSLAISLKNVLPIHYSSNEPVLEFPIDLLFYNFAMPLAVKFFRPSDKLHAMYTWWLRKCARGLRLTWFLFGERRIDEEGVLALRSDSPHLKRPWWRRCFLVVNKRNQVVPQTWRGLLEVSTGKPGASLSKDKMIRATLEKRMLVQSGQLIKDGRFVRTPASDQVKITKGNRIFVEVTEHNERIDGKPDLPGSDLYSTDQYQLVYLPPNFRFRIFLFILFIWLFAAVTGVGFTIIPLVFGRAVFEHLIPAHIRTNDIYAFSMGIYLLGSAVYLCFHAKSMAARVGRWASGVRDTVWDRATLQRVSSVALQVAKVVYAYSMLLIVFPLILTSLMELYVILPLHTYVDPPSPYVIPTGNTTTTGLATGTSAVVVPSQHTARAVQSWTLGLLYVKLSARTITSFYGGTRPAAAVRAVLRRGWLRPDTSVLTRAFVLPGLLLAAVALFGPPYATSLLEARGWLGRFAPAPHELVMMYRLSYPAAALSALAVGVFWSVVGVVHSWQVRIRDEAYLIGERLHNFGVGAAEAAAA</sequence>
<dbReference type="RefSeq" id="XP_028466037.1">
    <property type="nucleotide sequence ID" value="XM_028608809.1"/>
</dbReference>
<comment type="subcellular location">
    <subcellularLocation>
        <location evidence="2">Membrane</location>
        <topology evidence="2">Multi-pass membrane protein</topology>
    </subcellularLocation>
</comment>
<comment type="pathway">
    <text evidence="3">Protein modification; protein ubiquitination.</text>
</comment>
<dbReference type="EC" id="2.3.2.27" evidence="4"/>
<keyword evidence="10" id="KW-0862">Zinc</keyword>
<evidence type="ECO:0000256" key="2">
    <source>
        <dbReference type="ARBA" id="ARBA00004141"/>
    </source>
</evidence>
<feature type="compositionally biased region" description="Pro residues" evidence="14">
    <location>
        <begin position="538"/>
        <end position="553"/>
    </location>
</feature>
<feature type="domain" description="RING-type" evidence="16">
    <location>
        <begin position="43"/>
        <end position="90"/>
    </location>
</feature>
<dbReference type="GeneID" id="39577287"/>
<keyword evidence="12 15" id="KW-0472">Membrane</keyword>
<evidence type="ECO:0000256" key="15">
    <source>
        <dbReference type="SAM" id="Phobius"/>
    </source>
</evidence>
<evidence type="ECO:0000259" key="17">
    <source>
        <dbReference type="PROSITE" id="PS51292"/>
    </source>
</evidence>
<feature type="transmembrane region" description="Helical" evidence="15">
    <location>
        <begin position="1280"/>
        <end position="1298"/>
    </location>
</feature>
<evidence type="ECO:0000256" key="1">
    <source>
        <dbReference type="ARBA" id="ARBA00000900"/>
    </source>
</evidence>
<evidence type="ECO:0000256" key="11">
    <source>
        <dbReference type="ARBA" id="ARBA00022989"/>
    </source>
</evidence>
<keyword evidence="8 13" id="KW-0863">Zinc-finger</keyword>
<feature type="non-terminal residue" evidence="18">
    <location>
        <position position="1783"/>
    </location>
</feature>
<keyword evidence="6 15" id="KW-0812">Transmembrane</keyword>
<feature type="transmembrane region" description="Helical" evidence="15">
    <location>
        <begin position="1730"/>
        <end position="1752"/>
    </location>
</feature>
<evidence type="ECO:0000313" key="19">
    <source>
        <dbReference type="Proteomes" id="UP000272025"/>
    </source>
</evidence>
<keyword evidence="9" id="KW-0833">Ubl conjugation pathway</keyword>
<dbReference type="Gene3D" id="3.30.40.10">
    <property type="entry name" value="Zinc/RING finger domain, C3HC4 (zinc finger)"/>
    <property type="match status" value="1"/>
</dbReference>
<evidence type="ECO:0000256" key="7">
    <source>
        <dbReference type="ARBA" id="ARBA00022723"/>
    </source>
</evidence>
<feature type="transmembrane region" description="Helical" evidence="15">
    <location>
        <begin position="124"/>
        <end position="145"/>
    </location>
</feature>
<dbReference type="InterPro" id="IPR011016">
    <property type="entry name" value="Znf_RING-CH"/>
</dbReference>
<name>A0A3N2PUR6_SODAK</name>
<evidence type="ECO:0000256" key="10">
    <source>
        <dbReference type="ARBA" id="ARBA00022833"/>
    </source>
</evidence>
<feature type="compositionally biased region" description="Basic and acidic residues" evidence="14">
    <location>
        <begin position="641"/>
        <end position="658"/>
    </location>
</feature>
<feature type="transmembrane region" description="Helical" evidence="15">
    <location>
        <begin position="1681"/>
        <end position="1704"/>
    </location>
</feature>
<dbReference type="PROSITE" id="PS51292">
    <property type="entry name" value="ZF_RING_CH"/>
    <property type="match status" value="1"/>
</dbReference>
<dbReference type="GO" id="GO:0005789">
    <property type="term" value="C:endoplasmic reticulum membrane"/>
    <property type="evidence" value="ECO:0007669"/>
    <property type="project" value="TreeGrafter"/>
</dbReference>
<evidence type="ECO:0000256" key="5">
    <source>
        <dbReference type="ARBA" id="ARBA00022679"/>
    </source>
</evidence>
<dbReference type="EMBL" id="ML119056">
    <property type="protein sequence ID" value="ROT38231.1"/>
    <property type="molecule type" value="Genomic_DNA"/>
</dbReference>
<feature type="region of interest" description="Disordered" evidence="14">
    <location>
        <begin position="509"/>
        <end position="756"/>
    </location>
</feature>
<evidence type="ECO:0000259" key="16">
    <source>
        <dbReference type="PROSITE" id="PS50089"/>
    </source>
</evidence>
<feature type="transmembrane region" description="Helical" evidence="15">
    <location>
        <begin position="1512"/>
        <end position="1530"/>
    </location>
</feature>
<feature type="transmembrane region" description="Helical" evidence="15">
    <location>
        <begin position="1131"/>
        <end position="1158"/>
    </location>
</feature>
<evidence type="ECO:0000313" key="18">
    <source>
        <dbReference type="EMBL" id="ROT38231.1"/>
    </source>
</evidence>
<dbReference type="STRING" id="1314773.A0A3N2PUR6"/>
<dbReference type="SMART" id="SM00744">
    <property type="entry name" value="RINGv"/>
    <property type="match status" value="1"/>
</dbReference>
<dbReference type="PANTHER" id="PTHR13145:SF0">
    <property type="entry name" value="E3 UBIQUITIN-PROTEIN LIGASE MARCHF6"/>
    <property type="match status" value="1"/>
</dbReference>
<evidence type="ECO:0000256" key="8">
    <source>
        <dbReference type="ARBA" id="ARBA00022771"/>
    </source>
</evidence>
<evidence type="ECO:0000256" key="14">
    <source>
        <dbReference type="SAM" id="MobiDB-lite"/>
    </source>
</evidence>
<dbReference type="InterPro" id="IPR057211">
    <property type="entry name" value="DUF7889"/>
</dbReference>
<dbReference type="Pfam" id="PF23113">
    <property type="entry name" value="MARCHF6_C"/>
    <property type="match status" value="1"/>
</dbReference>
<dbReference type="PANTHER" id="PTHR13145">
    <property type="entry name" value="SSM4 PROTEIN"/>
    <property type="match status" value="1"/>
</dbReference>
<dbReference type="GO" id="GO:0061630">
    <property type="term" value="F:ubiquitin protein ligase activity"/>
    <property type="evidence" value="ECO:0007669"/>
    <property type="project" value="UniProtKB-EC"/>
</dbReference>
<accession>A0A3N2PUR6</accession>
<dbReference type="OrthoDB" id="1108038at2759"/>
<dbReference type="PROSITE" id="PS50089">
    <property type="entry name" value="ZF_RING_2"/>
    <property type="match status" value="1"/>
</dbReference>
<feature type="transmembrane region" description="Helical" evidence="15">
    <location>
        <begin position="862"/>
        <end position="884"/>
    </location>
</feature>
<feature type="transmembrane region" description="Helical" evidence="15">
    <location>
        <begin position="1237"/>
        <end position="1260"/>
    </location>
</feature>
<dbReference type="SUPFAM" id="SSF57850">
    <property type="entry name" value="RING/U-box"/>
    <property type="match status" value="1"/>
</dbReference>
<evidence type="ECO:0000256" key="12">
    <source>
        <dbReference type="ARBA" id="ARBA00023136"/>
    </source>
</evidence>
<dbReference type="GO" id="GO:0008270">
    <property type="term" value="F:zinc ion binding"/>
    <property type="evidence" value="ECO:0007669"/>
    <property type="project" value="UniProtKB-KW"/>
</dbReference>